<evidence type="ECO:0000313" key="2">
    <source>
        <dbReference type="Proteomes" id="UP000024635"/>
    </source>
</evidence>
<organism evidence="1 2">
    <name type="scientific">Ancylostoma ceylanicum</name>
    <dbReference type="NCBI Taxonomy" id="53326"/>
    <lineage>
        <taxon>Eukaryota</taxon>
        <taxon>Metazoa</taxon>
        <taxon>Ecdysozoa</taxon>
        <taxon>Nematoda</taxon>
        <taxon>Chromadorea</taxon>
        <taxon>Rhabditida</taxon>
        <taxon>Rhabditina</taxon>
        <taxon>Rhabditomorpha</taxon>
        <taxon>Strongyloidea</taxon>
        <taxon>Ancylostomatidae</taxon>
        <taxon>Ancylostomatinae</taxon>
        <taxon>Ancylostoma</taxon>
    </lineage>
</organism>
<reference evidence="2" key="1">
    <citation type="journal article" date="2015" name="Nat. Genet.">
        <title>The genome and transcriptome of the zoonotic hookworm Ancylostoma ceylanicum identify infection-specific gene families.</title>
        <authorList>
            <person name="Schwarz E.M."/>
            <person name="Hu Y."/>
            <person name="Antoshechkin I."/>
            <person name="Miller M.M."/>
            <person name="Sternberg P.W."/>
            <person name="Aroian R.V."/>
        </authorList>
    </citation>
    <scope>NUCLEOTIDE SEQUENCE</scope>
    <source>
        <strain evidence="2">HY135</strain>
    </source>
</reference>
<proteinExistence type="predicted"/>
<accession>A0A016SDJ3</accession>
<dbReference type="Proteomes" id="UP000024635">
    <property type="component" value="Unassembled WGS sequence"/>
</dbReference>
<evidence type="ECO:0000313" key="1">
    <source>
        <dbReference type="EMBL" id="EYB88364.1"/>
    </source>
</evidence>
<protein>
    <submittedName>
        <fullName evidence="1">Uncharacterized protein</fullName>
    </submittedName>
</protein>
<gene>
    <name evidence="1" type="primary">Acey_s0248.g80</name>
    <name evidence="1" type="ORF">Y032_0248g80</name>
</gene>
<dbReference type="EMBL" id="JARK01001584">
    <property type="protein sequence ID" value="EYB88364.1"/>
    <property type="molecule type" value="Genomic_DNA"/>
</dbReference>
<dbReference type="AlphaFoldDB" id="A0A016SDJ3"/>
<comment type="caution">
    <text evidence="1">The sequence shown here is derived from an EMBL/GenBank/DDBJ whole genome shotgun (WGS) entry which is preliminary data.</text>
</comment>
<name>A0A016SDJ3_9BILA</name>
<keyword evidence="2" id="KW-1185">Reference proteome</keyword>
<sequence length="106" mass="12387">MRCPKLLHSVPISVPFFKTKSTILFRFSEIVTFFWHFAHGLLFARVQLRLVFKTQRLRVENEGNDSSKSQPKYYLVYLPLAPPTERSTKCSNFTSVCNSAHLKLHR</sequence>